<evidence type="ECO:0000256" key="1">
    <source>
        <dbReference type="SAM" id="MobiDB-lite"/>
    </source>
</evidence>
<evidence type="ECO:0008006" key="3">
    <source>
        <dbReference type="Google" id="ProtNLM"/>
    </source>
</evidence>
<dbReference type="EMBL" id="MG602507">
    <property type="protein sequence ID" value="AVG46123.1"/>
    <property type="molecule type" value="Genomic_DNA"/>
</dbReference>
<sequence>MLSNNQNSNPLNLYLNKQYDKLANSNLKQPIDQDGNTVLHVIASNLNKQAFENIRKNNPNAINHSTINIPNKNSELPIHKAMESIKKNNSNHEFITYMIDNLGANPNVPDINNRIIITNNNNSKSYSDDKINQLNNDAVNNFRKFTQMAETKLGEISPTIKRKLNDMGISSNNFSKLAEDAQNKLSQIMPDLKKSSNITYNMSKNNRQSGGRNETDQQNIEAIKNLNRYYLNNRQKSNNSFVAKNKNKLINQYNNNQSQSTNQIRNNKLVGGANNNVFQNKQQTIGDRIRNYNNNLFGGASIFDDSDDDDLIFNKIDDTDSSEIELDNKEIKRYRDMISNQSRPRNVKVDETYKSFVKKIMDLLGVDEETARLYRSAIKIEIENKNPELKRRENDELKVKEMEKMFTNKKTLQKAIDDIDMDKIKKTMQERKANWEARSEEIRKAREEKSKQNKNKNKSKNQTTTSDETSSDNMSTSIEVPKKINKNRKTSVAENGYVQSDEVILSSEY</sequence>
<dbReference type="Gene3D" id="1.25.40.20">
    <property type="entry name" value="Ankyrin repeat-containing domain"/>
    <property type="match status" value="1"/>
</dbReference>
<organismHost>
    <name type="scientific">Acanthamoeba polyphaga</name>
    <name type="common">Amoeba</name>
    <dbReference type="NCBI Taxonomy" id="5757"/>
</organismHost>
<proteinExistence type="predicted"/>
<feature type="compositionally biased region" description="Polar residues" evidence="1">
    <location>
        <begin position="467"/>
        <end position="478"/>
    </location>
</feature>
<reference evidence="2" key="1">
    <citation type="journal article" date="2017" name="Front. Microbiol.">
        <title>Genome Characterization of the First Mimiviruses of Lineage C Isolated in Brazil.</title>
        <authorList>
            <person name="Assis F.L."/>
            <person name="Franco-Luiz A.P.M."/>
            <person name="Dos Santos R.N."/>
            <person name="Campos F.S."/>
            <person name="Dornas F.P."/>
            <person name="Borato P.V.M."/>
            <person name="Franco A.C."/>
            <person name="Abrahao J.S."/>
            <person name="Colson P."/>
            <person name="Scola B."/>
        </authorList>
    </citation>
    <scope>NUCLEOTIDE SEQUENCE [LARGE SCALE GENOMIC DNA]</scope>
</reference>
<dbReference type="InterPro" id="IPR036770">
    <property type="entry name" value="Ankyrin_rpt-contain_sf"/>
</dbReference>
<dbReference type="Proteomes" id="UP000280369">
    <property type="component" value="Segment"/>
</dbReference>
<evidence type="ECO:0000313" key="2">
    <source>
        <dbReference type="EMBL" id="AVG46123.1"/>
    </source>
</evidence>
<protein>
    <recommendedName>
        <fullName evidence="3">Ankyrin repeat protein</fullName>
    </recommendedName>
</protein>
<organism evidence="2">
    <name type="scientific">Acanthamoeba polyphaga mimivirus</name>
    <name type="common">APMV</name>
    <dbReference type="NCBI Taxonomy" id="212035"/>
    <lineage>
        <taxon>Viruses</taxon>
        <taxon>Varidnaviria</taxon>
        <taxon>Bamfordvirae</taxon>
        <taxon>Nucleocytoviricota</taxon>
        <taxon>Megaviricetes</taxon>
        <taxon>Imitervirales</taxon>
        <taxon>Mimiviridae</taxon>
        <taxon>Megamimivirinae</taxon>
        <taxon>Mimivirus</taxon>
        <taxon>Mimivirus bradfordmassiliense</taxon>
    </lineage>
</organism>
<accession>A0A2L2DIX9</accession>
<feature type="compositionally biased region" description="Basic and acidic residues" evidence="1">
    <location>
        <begin position="430"/>
        <end position="451"/>
    </location>
</feature>
<name>A0A2L2DIX9_MIMIV</name>
<dbReference type="SUPFAM" id="SSF48403">
    <property type="entry name" value="Ankyrin repeat"/>
    <property type="match status" value="1"/>
</dbReference>
<feature type="region of interest" description="Disordered" evidence="1">
    <location>
        <begin position="430"/>
        <end position="509"/>
    </location>
</feature>